<feature type="transmembrane region" description="Helical" evidence="2">
    <location>
        <begin position="70"/>
        <end position="94"/>
    </location>
</feature>
<keyword evidence="2" id="KW-1133">Transmembrane helix</keyword>
<sequence>SKRLQGVRSENGENAGQSGGTADIAETSRASASDDNYFHSNLRAQGSTSVVPYRLRVSDRRRSHELHEEAWSCLVVLIAFWFFAASMTLILGFYGSSNLVLGPNNSRLVHANSFFVQEIR</sequence>
<evidence type="ECO:0000313" key="4">
    <source>
        <dbReference type="Proteomes" id="UP000824469"/>
    </source>
</evidence>
<dbReference type="Proteomes" id="UP000824469">
    <property type="component" value="Unassembled WGS sequence"/>
</dbReference>
<keyword evidence="2" id="KW-0472">Membrane</keyword>
<evidence type="ECO:0000256" key="1">
    <source>
        <dbReference type="SAM" id="MobiDB-lite"/>
    </source>
</evidence>
<reference evidence="3 4" key="1">
    <citation type="journal article" date="2021" name="Nat. Plants">
        <title>The Taxus genome provides insights into paclitaxel biosynthesis.</title>
        <authorList>
            <person name="Xiong X."/>
            <person name="Gou J."/>
            <person name="Liao Q."/>
            <person name="Li Y."/>
            <person name="Zhou Q."/>
            <person name="Bi G."/>
            <person name="Li C."/>
            <person name="Du R."/>
            <person name="Wang X."/>
            <person name="Sun T."/>
            <person name="Guo L."/>
            <person name="Liang H."/>
            <person name="Lu P."/>
            <person name="Wu Y."/>
            <person name="Zhang Z."/>
            <person name="Ro D.K."/>
            <person name="Shang Y."/>
            <person name="Huang S."/>
            <person name="Yan J."/>
        </authorList>
    </citation>
    <scope>NUCLEOTIDE SEQUENCE [LARGE SCALE GENOMIC DNA]</scope>
    <source>
        <strain evidence="3">Ta-2019</strain>
    </source>
</reference>
<name>A0AA38CW33_TAXCH</name>
<dbReference type="EMBL" id="JAHRHJ020000009">
    <property type="protein sequence ID" value="KAH9303364.1"/>
    <property type="molecule type" value="Genomic_DNA"/>
</dbReference>
<protein>
    <submittedName>
        <fullName evidence="3">Uncharacterized protein</fullName>
    </submittedName>
</protein>
<dbReference type="AlphaFoldDB" id="A0AA38CW33"/>
<gene>
    <name evidence="3" type="ORF">KI387_014947</name>
</gene>
<feature type="non-terminal residue" evidence="3">
    <location>
        <position position="1"/>
    </location>
</feature>
<comment type="caution">
    <text evidence="3">The sequence shown here is derived from an EMBL/GenBank/DDBJ whole genome shotgun (WGS) entry which is preliminary data.</text>
</comment>
<keyword evidence="4" id="KW-1185">Reference proteome</keyword>
<organism evidence="3 4">
    <name type="scientific">Taxus chinensis</name>
    <name type="common">Chinese yew</name>
    <name type="synonym">Taxus wallichiana var. chinensis</name>
    <dbReference type="NCBI Taxonomy" id="29808"/>
    <lineage>
        <taxon>Eukaryota</taxon>
        <taxon>Viridiplantae</taxon>
        <taxon>Streptophyta</taxon>
        <taxon>Embryophyta</taxon>
        <taxon>Tracheophyta</taxon>
        <taxon>Spermatophyta</taxon>
        <taxon>Pinopsida</taxon>
        <taxon>Pinidae</taxon>
        <taxon>Conifers II</taxon>
        <taxon>Cupressales</taxon>
        <taxon>Taxaceae</taxon>
        <taxon>Taxus</taxon>
    </lineage>
</organism>
<evidence type="ECO:0000313" key="3">
    <source>
        <dbReference type="EMBL" id="KAH9303364.1"/>
    </source>
</evidence>
<keyword evidence="2" id="KW-0812">Transmembrane</keyword>
<feature type="non-terminal residue" evidence="3">
    <location>
        <position position="120"/>
    </location>
</feature>
<accession>A0AA38CW33</accession>
<evidence type="ECO:0000256" key="2">
    <source>
        <dbReference type="SAM" id="Phobius"/>
    </source>
</evidence>
<feature type="region of interest" description="Disordered" evidence="1">
    <location>
        <begin position="1"/>
        <end position="31"/>
    </location>
</feature>
<proteinExistence type="predicted"/>